<proteinExistence type="predicted"/>
<dbReference type="InterPro" id="IPR009061">
    <property type="entry name" value="DNA-bd_dom_put_sf"/>
</dbReference>
<dbReference type="RefSeq" id="WP_378760558.1">
    <property type="nucleotide sequence ID" value="NZ_JBHSLY010000001.1"/>
</dbReference>
<dbReference type="SUPFAM" id="SSF46955">
    <property type="entry name" value="Putative DNA-binding domain"/>
    <property type="match status" value="1"/>
</dbReference>
<evidence type="ECO:0000259" key="1">
    <source>
        <dbReference type="Pfam" id="PF12728"/>
    </source>
</evidence>
<name>A0ABN6X1D6_9MICO</name>
<evidence type="ECO:0000313" key="2">
    <source>
        <dbReference type="EMBL" id="BDZ38497.1"/>
    </source>
</evidence>
<accession>A0ABN6X1D6</accession>
<reference evidence="3" key="1">
    <citation type="journal article" date="2019" name="Int. J. Syst. Evol. Microbiol.">
        <title>The Global Catalogue of Microorganisms (GCM) 10K type strain sequencing project: providing services to taxonomists for standard genome sequencing and annotation.</title>
        <authorList>
            <consortium name="The Broad Institute Genomics Platform"/>
            <consortium name="The Broad Institute Genome Sequencing Center for Infectious Disease"/>
            <person name="Wu L."/>
            <person name="Ma J."/>
        </authorList>
    </citation>
    <scope>NUCLEOTIDE SEQUENCE [LARGE SCALE GENOMIC DNA]</scope>
    <source>
        <strain evidence="3">NBRC 106310</strain>
    </source>
</reference>
<evidence type="ECO:0000313" key="3">
    <source>
        <dbReference type="Proteomes" id="UP001321543"/>
    </source>
</evidence>
<organism evidence="2 3">
    <name type="scientific">Microbacterium suwonense</name>
    <dbReference type="NCBI Taxonomy" id="683047"/>
    <lineage>
        <taxon>Bacteria</taxon>
        <taxon>Bacillati</taxon>
        <taxon>Actinomycetota</taxon>
        <taxon>Actinomycetes</taxon>
        <taxon>Micrococcales</taxon>
        <taxon>Microbacteriaceae</taxon>
        <taxon>Microbacterium</taxon>
    </lineage>
</organism>
<sequence length="82" mass="9213">MRYALGPAPAAMNLSDLEAHARIEVAPAFLTQAEVAVLLGVPERTLEGGRLTKSGPPWLKLGRHIRYDRDDVLVWEREQRHV</sequence>
<dbReference type="InterPro" id="IPR041657">
    <property type="entry name" value="HTH_17"/>
</dbReference>
<keyword evidence="3" id="KW-1185">Reference proteome</keyword>
<dbReference type="Pfam" id="PF12728">
    <property type="entry name" value="HTH_17"/>
    <property type="match status" value="1"/>
</dbReference>
<feature type="domain" description="Helix-turn-helix" evidence="1">
    <location>
        <begin position="29"/>
        <end position="80"/>
    </location>
</feature>
<dbReference type="Proteomes" id="UP001321543">
    <property type="component" value="Chromosome"/>
</dbReference>
<protein>
    <recommendedName>
        <fullName evidence="1">Helix-turn-helix domain-containing protein</fullName>
    </recommendedName>
</protein>
<dbReference type="EMBL" id="AP027728">
    <property type="protein sequence ID" value="BDZ38497.1"/>
    <property type="molecule type" value="Genomic_DNA"/>
</dbReference>
<gene>
    <name evidence="2" type="ORF">GCM10025863_11110</name>
</gene>